<dbReference type="AlphaFoldDB" id="A0AAE1I0E1"/>
<dbReference type="EMBL" id="JAHWGI010001407">
    <property type="protein sequence ID" value="KAK3930000.1"/>
    <property type="molecule type" value="Genomic_DNA"/>
</dbReference>
<organism evidence="1 2">
    <name type="scientific">Frankliniella fusca</name>
    <dbReference type="NCBI Taxonomy" id="407009"/>
    <lineage>
        <taxon>Eukaryota</taxon>
        <taxon>Metazoa</taxon>
        <taxon>Ecdysozoa</taxon>
        <taxon>Arthropoda</taxon>
        <taxon>Hexapoda</taxon>
        <taxon>Insecta</taxon>
        <taxon>Pterygota</taxon>
        <taxon>Neoptera</taxon>
        <taxon>Paraneoptera</taxon>
        <taxon>Thysanoptera</taxon>
        <taxon>Terebrantia</taxon>
        <taxon>Thripoidea</taxon>
        <taxon>Thripidae</taxon>
        <taxon>Frankliniella</taxon>
    </lineage>
</organism>
<proteinExistence type="predicted"/>
<sequence>MGQAGRPGEGGIFFNASALAPLRAGQAWHSGRHKYSGSMRSLAVGVVFGVLAALGASAKRPPKQTQQATKLIFQWLDMVECPELKEQNLSLALRYNKDGDVFADTEWNVVYPAQKITKLRQIMTSCRDDGTACEHFMTWNSPMDGCAFISNKHAVWSPCFANIQPPFICPVEAVHYVNKNWTIDKDLLKLLPFPRGRVYKDRLEMWNEKEELTYCFILSFIWKYIKVRD</sequence>
<comment type="caution">
    <text evidence="1">The sequence shown here is derived from an EMBL/GenBank/DDBJ whole genome shotgun (WGS) entry which is preliminary data.</text>
</comment>
<dbReference type="Proteomes" id="UP001219518">
    <property type="component" value="Unassembled WGS sequence"/>
</dbReference>
<gene>
    <name evidence="1" type="ORF">KUF71_020984</name>
</gene>
<accession>A0AAE1I0E1</accession>
<evidence type="ECO:0000313" key="1">
    <source>
        <dbReference type="EMBL" id="KAK3930000.1"/>
    </source>
</evidence>
<protein>
    <submittedName>
        <fullName evidence="1">Pollen allergen Dac g 2</fullName>
    </submittedName>
</protein>
<name>A0AAE1I0E1_9NEOP</name>
<keyword evidence="2" id="KW-1185">Reference proteome</keyword>
<reference evidence="1" key="1">
    <citation type="submission" date="2021-07" db="EMBL/GenBank/DDBJ databases">
        <authorList>
            <person name="Catto M.A."/>
            <person name="Jacobson A."/>
            <person name="Kennedy G."/>
            <person name="Labadie P."/>
            <person name="Hunt B.G."/>
            <person name="Srinivasan R."/>
        </authorList>
    </citation>
    <scope>NUCLEOTIDE SEQUENCE</scope>
    <source>
        <strain evidence="1">PL_HMW_Pooled</strain>
        <tissue evidence="1">Head</tissue>
    </source>
</reference>
<reference evidence="1" key="2">
    <citation type="journal article" date="2023" name="BMC Genomics">
        <title>Pest status, molecular evolution, and epigenetic factors derived from the genome assembly of Frankliniella fusca, a thysanopteran phytovirus vector.</title>
        <authorList>
            <person name="Catto M.A."/>
            <person name="Labadie P.E."/>
            <person name="Jacobson A.L."/>
            <person name="Kennedy G.G."/>
            <person name="Srinivasan R."/>
            <person name="Hunt B.G."/>
        </authorList>
    </citation>
    <scope>NUCLEOTIDE SEQUENCE</scope>
    <source>
        <strain evidence="1">PL_HMW_Pooled</strain>
    </source>
</reference>
<evidence type="ECO:0000313" key="2">
    <source>
        <dbReference type="Proteomes" id="UP001219518"/>
    </source>
</evidence>